<feature type="domain" description="EAL" evidence="3">
    <location>
        <begin position="703"/>
        <end position="962"/>
    </location>
</feature>
<dbReference type="Pfam" id="PF08447">
    <property type="entry name" value="PAS_3"/>
    <property type="match status" value="1"/>
</dbReference>
<sequence length="964" mass="106416">MPQLTLRSLLLFFLLVLASAGAISRAGAFEVITIPQGINAVNLQAAIDVMDGQDGRVQISTAPGEDGIIRRIEVLALDPETDPNWAVFALRNESDVQIERLIVAPFYRLPGSGVFHPDLGSARINALTPSHGLRPERVPDREADVFRVVIDPGATVTLIAELRSEDLPELYLWEPDAYRDYVNSFTLFRGTVLGIASLAAVFLTIMFVVKGRGVFPATAALAWSVLAFLLVDFGILGNLLGVGNAHMQAFRAAAEAGLATTMFGFLFIYLNLHRWHFRFTHLALGLTAIFVALLIYSFIHPEIAAGIARTALALIGIMGLLLIILLSIRGYDRAVLLVPTWVIFLAWLFYAWMVSSGQISNDIAQSAVAGGLVLIVMLLGFTAIQHAFADGQVSIGTLSEVERRALAVTGSGDFVFDWNIDRDRVSVSDELATRLGERKGALRGAIKRWLDRVHPEDRDRFRTALDTLVELKRGKVNSDIRVAGFDGTYRTFKMRVKPVLGGDSQVNRIVGTLQDVTDERAARERLLHDAVHDSLTGLPNRQLLLDRLERALLRAREFNESKPAVFLIDIDKFTEIDERIGHMAADSVLLAVSRRLSRLLKPLDTLARVTGDQFAVILISEQSASKIADLAEQMRKALRTPFNFGDRDLTLTASIGVTIYDNKPVAAEDVLRDAELAMHYAKRHGGDRIEAFRAATRSIAVYAQALEDDLEQALEQRDLQLLFQPIVDINTEQVVGAEALMRWEHPERGQVSPSTFIPLAERTGQIERLGRIAFEQAAAQTKEWTSTLKLPDAFFISVNMSAGQLTSESLVNDIKGILSEYRAAARHLKLEVTESQVMSNPEHAVYMLQAFKAMGLGLALDDFGTGYSSLSYLHRFPFDTIKLPQAFVQLRDDSSISHTQIPIINSVVLLARELDLMLIAEGVENSDEIARLKALNCRYAQGFAFGAAVTGAELQRRLAAQFAK</sequence>
<dbReference type="SUPFAM" id="SSF141868">
    <property type="entry name" value="EAL domain-like"/>
    <property type="match status" value="1"/>
</dbReference>
<dbReference type="CDD" id="cd01948">
    <property type="entry name" value="EAL"/>
    <property type="match status" value="1"/>
</dbReference>
<proteinExistence type="predicted"/>
<dbReference type="RefSeq" id="WP_127072368.1">
    <property type="nucleotide sequence ID" value="NZ_BMKB01000004.1"/>
</dbReference>
<evidence type="ECO:0000259" key="4">
    <source>
        <dbReference type="PROSITE" id="PS50887"/>
    </source>
</evidence>
<feature type="transmembrane region" description="Helical" evidence="1">
    <location>
        <begin position="364"/>
        <end position="384"/>
    </location>
</feature>
<dbReference type="Pfam" id="PF00563">
    <property type="entry name" value="EAL"/>
    <property type="match status" value="1"/>
</dbReference>
<dbReference type="InterPro" id="IPR052155">
    <property type="entry name" value="Biofilm_reg_signaling"/>
</dbReference>
<dbReference type="PROSITE" id="PS50883">
    <property type="entry name" value="EAL"/>
    <property type="match status" value="1"/>
</dbReference>
<dbReference type="PANTHER" id="PTHR44757:SF2">
    <property type="entry name" value="BIOFILM ARCHITECTURE MAINTENANCE PROTEIN MBAA"/>
    <property type="match status" value="1"/>
</dbReference>
<dbReference type="InterPro" id="IPR000700">
    <property type="entry name" value="PAS-assoc_C"/>
</dbReference>
<feature type="transmembrane region" description="Helical" evidence="1">
    <location>
        <begin position="334"/>
        <end position="352"/>
    </location>
</feature>
<feature type="transmembrane region" description="Helical" evidence="1">
    <location>
        <begin position="252"/>
        <end position="272"/>
    </location>
</feature>
<dbReference type="SUPFAM" id="SSF55073">
    <property type="entry name" value="Nucleotide cyclase"/>
    <property type="match status" value="1"/>
</dbReference>
<dbReference type="Gene3D" id="3.30.70.270">
    <property type="match status" value="1"/>
</dbReference>
<dbReference type="InterPro" id="IPR035919">
    <property type="entry name" value="EAL_sf"/>
</dbReference>
<dbReference type="Pfam" id="PF00990">
    <property type="entry name" value="GGDEF"/>
    <property type="match status" value="1"/>
</dbReference>
<keyword evidence="1" id="KW-1133">Transmembrane helix</keyword>
<dbReference type="InterPro" id="IPR000014">
    <property type="entry name" value="PAS"/>
</dbReference>
<dbReference type="Gene3D" id="3.30.450.20">
    <property type="entry name" value="PAS domain"/>
    <property type="match status" value="1"/>
</dbReference>
<dbReference type="SMART" id="SM00052">
    <property type="entry name" value="EAL"/>
    <property type="match status" value="1"/>
</dbReference>
<dbReference type="PROSITE" id="PS50113">
    <property type="entry name" value="PAC"/>
    <property type="match status" value="1"/>
</dbReference>
<dbReference type="CDD" id="cd00130">
    <property type="entry name" value="PAS"/>
    <property type="match status" value="1"/>
</dbReference>
<feature type="domain" description="PAC" evidence="2">
    <location>
        <begin position="476"/>
        <end position="528"/>
    </location>
</feature>
<feature type="transmembrane region" description="Helical" evidence="1">
    <location>
        <begin position="305"/>
        <end position="327"/>
    </location>
</feature>
<evidence type="ECO:0000259" key="3">
    <source>
        <dbReference type="PROSITE" id="PS50883"/>
    </source>
</evidence>
<comment type="caution">
    <text evidence="5">The sequence shown here is derived from an EMBL/GenBank/DDBJ whole genome shotgun (WGS) entry which is preliminary data.</text>
</comment>
<dbReference type="PANTHER" id="PTHR44757">
    <property type="entry name" value="DIGUANYLATE CYCLASE DGCP"/>
    <property type="match status" value="1"/>
</dbReference>
<organism evidence="5 6">
    <name type="scientific">Pelagibacterium lentulum</name>
    <dbReference type="NCBI Taxonomy" id="2029865"/>
    <lineage>
        <taxon>Bacteria</taxon>
        <taxon>Pseudomonadati</taxon>
        <taxon>Pseudomonadota</taxon>
        <taxon>Alphaproteobacteria</taxon>
        <taxon>Hyphomicrobiales</taxon>
        <taxon>Devosiaceae</taxon>
        <taxon>Pelagibacterium</taxon>
    </lineage>
</organism>
<protein>
    <submittedName>
        <fullName evidence="5">Diguanylate cyclase</fullName>
    </submittedName>
</protein>
<dbReference type="InterPro" id="IPR001633">
    <property type="entry name" value="EAL_dom"/>
</dbReference>
<dbReference type="NCBIfam" id="TIGR00254">
    <property type="entry name" value="GGDEF"/>
    <property type="match status" value="1"/>
</dbReference>
<dbReference type="OrthoDB" id="9814202at2"/>
<dbReference type="InterPro" id="IPR035965">
    <property type="entry name" value="PAS-like_dom_sf"/>
</dbReference>
<dbReference type="Proteomes" id="UP000596977">
    <property type="component" value="Unassembled WGS sequence"/>
</dbReference>
<gene>
    <name evidence="5" type="ORF">GCM10011499_27890</name>
</gene>
<dbReference type="InterPro" id="IPR013655">
    <property type="entry name" value="PAS_fold_3"/>
</dbReference>
<dbReference type="InterPro" id="IPR000160">
    <property type="entry name" value="GGDEF_dom"/>
</dbReference>
<dbReference type="InterPro" id="IPR029787">
    <property type="entry name" value="Nucleotide_cyclase"/>
</dbReference>
<evidence type="ECO:0000313" key="6">
    <source>
        <dbReference type="Proteomes" id="UP000596977"/>
    </source>
</evidence>
<accession>A0A916RFW0</accession>
<dbReference type="SMART" id="SM00267">
    <property type="entry name" value="GGDEF"/>
    <property type="match status" value="1"/>
</dbReference>
<dbReference type="InterPro" id="IPR043128">
    <property type="entry name" value="Rev_trsase/Diguanyl_cyclase"/>
</dbReference>
<dbReference type="PROSITE" id="PS50887">
    <property type="entry name" value="GGDEF"/>
    <property type="match status" value="1"/>
</dbReference>
<dbReference type="SUPFAM" id="SSF55785">
    <property type="entry name" value="PYP-like sensor domain (PAS domain)"/>
    <property type="match status" value="1"/>
</dbReference>
<feature type="transmembrane region" description="Helical" evidence="1">
    <location>
        <begin position="187"/>
        <end position="209"/>
    </location>
</feature>
<feature type="transmembrane region" description="Helical" evidence="1">
    <location>
        <begin position="221"/>
        <end position="240"/>
    </location>
</feature>
<evidence type="ECO:0000256" key="1">
    <source>
        <dbReference type="SAM" id="Phobius"/>
    </source>
</evidence>
<dbReference type="AlphaFoldDB" id="A0A916RFW0"/>
<keyword evidence="1" id="KW-0472">Membrane</keyword>
<evidence type="ECO:0000259" key="2">
    <source>
        <dbReference type="PROSITE" id="PS50113"/>
    </source>
</evidence>
<name>A0A916RFW0_9HYPH</name>
<feature type="transmembrane region" description="Helical" evidence="1">
    <location>
        <begin position="279"/>
        <end position="299"/>
    </location>
</feature>
<evidence type="ECO:0000313" key="5">
    <source>
        <dbReference type="EMBL" id="GGA56183.1"/>
    </source>
</evidence>
<dbReference type="CDD" id="cd01949">
    <property type="entry name" value="GGDEF"/>
    <property type="match status" value="1"/>
</dbReference>
<reference evidence="5 6" key="1">
    <citation type="journal article" date="2014" name="Int. J. Syst. Evol. Microbiol.">
        <title>Complete genome sequence of Corynebacterium casei LMG S-19264T (=DSM 44701T), isolated from a smear-ripened cheese.</title>
        <authorList>
            <consortium name="US DOE Joint Genome Institute (JGI-PGF)"/>
            <person name="Walter F."/>
            <person name="Albersmeier A."/>
            <person name="Kalinowski J."/>
            <person name="Ruckert C."/>
        </authorList>
    </citation>
    <scope>NUCLEOTIDE SEQUENCE [LARGE SCALE GENOMIC DNA]</scope>
    <source>
        <strain evidence="5 6">CGMCC 1.15896</strain>
    </source>
</reference>
<keyword evidence="6" id="KW-1185">Reference proteome</keyword>
<dbReference type="EMBL" id="BMKB01000004">
    <property type="protein sequence ID" value="GGA56183.1"/>
    <property type="molecule type" value="Genomic_DNA"/>
</dbReference>
<keyword evidence="1" id="KW-0812">Transmembrane</keyword>
<dbReference type="Gene3D" id="3.20.20.450">
    <property type="entry name" value="EAL domain"/>
    <property type="match status" value="1"/>
</dbReference>
<feature type="domain" description="GGDEF" evidence="4">
    <location>
        <begin position="561"/>
        <end position="694"/>
    </location>
</feature>